<dbReference type="EMBL" id="CP114040">
    <property type="protein sequence ID" value="WAS95582.1"/>
    <property type="molecule type" value="Genomic_DNA"/>
</dbReference>
<dbReference type="PROSITE" id="PS50041">
    <property type="entry name" value="C_TYPE_LECTIN_2"/>
    <property type="match status" value="1"/>
</dbReference>
<dbReference type="Proteomes" id="UP001164459">
    <property type="component" value="Chromosome"/>
</dbReference>
<evidence type="ECO:0000313" key="3">
    <source>
        <dbReference type="Proteomes" id="UP001164459"/>
    </source>
</evidence>
<dbReference type="InterPro" id="IPR016186">
    <property type="entry name" value="C-type_lectin-like/link_sf"/>
</dbReference>
<dbReference type="Pfam" id="PF00059">
    <property type="entry name" value="Lectin_C"/>
    <property type="match status" value="1"/>
</dbReference>
<proteinExistence type="predicted"/>
<dbReference type="InterPro" id="IPR021655">
    <property type="entry name" value="Put_metal-bd"/>
</dbReference>
<dbReference type="Gene3D" id="3.10.100.10">
    <property type="entry name" value="Mannose-Binding Protein A, subunit A"/>
    <property type="match status" value="1"/>
</dbReference>
<dbReference type="SUPFAM" id="SSF56436">
    <property type="entry name" value="C-type lectin-like"/>
    <property type="match status" value="1"/>
</dbReference>
<dbReference type="InterPro" id="IPR050801">
    <property type="entry name" value="Ca-Dep_Lectins_ImmuneDev"/>
</dbReference>
<dbReference type="PANTHER" id="PTHR22801:SF63">
    <property type="entry name" value="C-TYPE LECTIN DOMAIN-CONTAINING PROTEIN"/>
    <property type="match status" value="1"/>
</dbReference>
<dbReference type="SMART" id="SM00034">
    <property type="entry name" value="CLECT"/>
    <property type="match status" value="1"/>
</dbReference>
<name>A0ABY7H8Z8_9BACT</name>
<feature type="domain" description="C-type lectin" evidence="1">
    <location>
        <begin position="98"/>
        <end position="226"/>
    </location>
</feature>
<gene>
    <name evidence="2" type="ORF">O0S08_05420</name>
</gene>
<dbReference type="InterPro" id="IPR001304">
    <property type="entry name" value="C-type_lectin-like"/>
</dbReference>
<dbReference type="RefSeq" id="WP_269037925.1">
    <property type="nucleotide sequence ID" value="NZ_CP114040.1"/>
</dbReference>
<dbReference type="Pfam" id="PF11617">
    <property type="entry name" value="Cu-binding_MopE"/>
    <property type="match status" value="1"/>
</dbReference>
<organism evidence="2 3">
    <name type="scientific">Nannocystis punicea</name>
    <dbReference type="NCBI Taxonomy" id="2995304"/>
    <lineage>
        <taxon>Bacteria</taxon>
        <taxon>Pseudomonadati</taxon>
        <taxon>Myxococcota</taxon>
        <taxon>Polyangia</taxon>
        <taxon>Nannocystales</taxon>
        <taxon>Nannocystaceae</taxon>
        <taxon>Nannocystis</taxon>
    </lineage>
</organism>
<reference evidence="2" key="1">
    <citation type="submission" date="2022-11" db="EMBL/GenBank/DDBJ databases">
        <title>Minimal conservation of predation-associated metabolite biosynthetic gene clusters underscores biosynthetic potential of Myxococcota including descriptions for ten novel species: Archangium lansinium sp. nov., Myxococcus landrumus sp. nov., Nannocystis bai.</title>
        <authorList>
            <person name="Ahearne A."/>
            <person name="Stevens C."/>
            <person name="Dowd S."/>
        </authorList>
    </citation>
    <scope>NUCLEOTIDE SEQUENCE</scope>
    <source>
        <strain evidence="2">Fl3</strain>
    </source>
</reference>
<dbReference type="PANTHER" id="PTHR22801">
    <property type="entry name" value="LITHOSTATHINE"/>
    <property type="match status" value="1"/>
</dbReference>
<sequence>MTTGTSEAASTTESCPLMMGYKDFDNDNYGDPNMPAWVCEGTPGWVHDNTDCNDMSANAHPGITEMCDTIDNDCDGMYDEFDGETNNQSCGGCQYSLRDGTLYYFCTIAREWEQAEQFCVTHGLHLAKDDGGAEREFLLQEMGDTGMWWIGGNDLMTEGIFKWVSDGTDMAGDGWSNMQPDDKEWLEWEDADCVVLIDSTGVFGYPGDPGEWADNMCDGGFKFICEGPVP</sequence>
<evidence type="ECO:0000313" key="2">
    <source>
        <dbReference type="EMBL" id="WAS95582.1"/>
    </source>
</evidence>
<accession>A0ABY7H8Z8</accession>
<protein>
    <submittedName>
        <fullName evidence="2">MopE-related protein</fullName>
    </submittedName>
</protein>
<dbReference type="CDD" id="cd00037">
    <property type="entry name" value="CLECT"/>
    <property type="match status" value="1"/>
</dbReference>
<evidence type="ECO:0000259" key="1">
    <source>
        <dbReference type="PROSITE" id="PS50041"/>
    </source>
</evidence>
<keyword evidence="3" id="KW-1185">Reference proteome</keyword>
<dbReference type="InterPro" id="IPR016187">
    <property type="entry name" value="CTDL_fold"/>
</dbReference>